<evidence type="ECO:0000256" key="4">
    <source>
        <dbReference type="PROSITE-ProRule" id="PRU00134"/>
    </source>
</evidence>
<organism evidence="6 7">
    <name type="scientific">Cryptosporidium andersoni</name>
    <dbReference type="NCBI Taxonomy" id="117008"/>
    <lineage>
        <taxon>Eukaryota</taxon>
        <taxon>Sar</taxon>
        <taxon>Alveolata</taxon>
        <taxon>Apicomplexa</taxon>
        <taxon>Conoidasida</taxon>
        <taxon>Coccidia</taxon>
        <taxon>Eucoccidiorida</taxon>
        <taxon>Eimeriorina</taxon>
        <taxon>Cryptosporidiidae</taxon>
        <taxon>Cryptosporidium</taxon>
    </lineage>
</organism>
<evidence type="ECO:0000313" key="7">
    <source>
        <dbReference type="Proteomes" id="UP000186804"/>
    </source>
</evidence>
<proteinExistence type="predicted"/>
<dbReference type="InterPro" id="IPR002893">
    <property type="entry name" value="Znf_MYND"/>
</dbReference>
<name>A0A1J4MEE4_9CRYT</name>
<keyword evidence="3" id="KW-0862">Zinc</keyword>
<reference evidence="6 7" key="1">
    <citation type="submission" date="2016-10" db="EMBL/GenBank/DDBJ databases">
        <title>Reductive evolution of mitochondrial metabolism and differential evolution of invasion-related proteins in Cryptosporidium.</title>
        <authorList>
            <person name="Liu S."/>
            <person name="Roellig D.M."/>
            <person name="Guo Y."/>
            <person name="Li N."/>
            <person name="Frace M.A."/>
            <person name="Tang K."/>
            <person name="Zhang L."/>
            <person name="Feng Y."/>
            <person name="Xiao L."/>
        </authorList>
    </citation>
    <scope>NUCLEOTIDE SEQUENCE [LARGE SCALE GENOMIC DNA]</scope>
    <source>
        <strain evidence="6">30847</strain>
    </source>
</reference>
<keyword evidence="7" id="KW-1185">Reference proteome</keyword>
<gene>
    <name evidence="6" type="ORF">cand_013090</name>
</gene>
<comment type="caution">
    <text evidence="6">The sequence shown here is derived from an EMBL/GenBank/DDBJ whole genome shotgun (WGS) entry which is preliminary data.</text>
</comment>
<protein>
    <submittedName>
        <fullName evidence="6">MYND finger domain-containing protein</fullName>
    </submittedName>
</protein>
<dbReference type="SUPFAM" id="SSF144232">
    <property type="entry name" value="HIT/MYND zinc finger-like"/>
    <property type="match status" value="1"/>
</dbReference>
<feature type="domain" description="MYND-type" evidence="5">
    <location>
        <begin position="193"/>
        <end position="231"/>
    </location>
</feature>
<dbReference type="VEuPathDB" id="CryptoDB:cand_013090"/>
<evidence type="ECO:0000256" key="3">
    <source>
        <dbReference type="ARBA" id="ARBA00022833"/>
    </source>
</evidence>
<evidence type="ECO:0000313" key="6">
    <source>
        <dbReference type="EMBL" id="OII72359.1"/>
    </source>
</evidence>
<dbReference type="OrthoDB" id="341421at2759"/>
<dbReference type="PROSITE" id="PS01360">
    <property type="entry name" value="ZF_MYND_1"/>
    <property type="match status" value="1"/>
</dbReference>
<sequence>MDCLDNIYHESFKYIYIPYHESDKVELMEFSGKEGHFRKRLQQHFRSKLRNEEIVRLQKSIQLETSISDSLLGEAINSSQTYEIISLVLPKKENNYRAVNAYIDSVGRIKDMPINPRASRICSSNIRGDCFISASFDNEDIFKRVNFTIEDYEIMYNNPPPKENRWDVSKIGDIINNPVNAFSNKEKTDLTRCENCRITSLPLMRCGRCKKVLYCSVTCQKEDWKYHRRICK</sequence>
<dbReference type="PROSITE" id="PS50865">
    <property type="entry name" value="ZF_MYND_2"/>
    <property type="match status" value="1"/>
</dbReference>
<evidence type="ECO:0000256" key="2">
    <source>
        <dbReference type="ARBA" id="ARBA00022771"/>
    </source>
</evidence>
<dbReference type="EMBL" id="LRBS01000117">
    <property type="protein sequence ID" value="OII72359.1"/>
    <property type="molecule type" value="Genomic_DNA"/>
</dbReference>
<dbReference type="GeneID" id="92365494"/>
<dbReference type="AlphaFoldDB" id="A0A1J4MEE4"/>
<dbReference type="Pfam" id="PF01753">
    <property type="entry name" value="zf-MYND"/>
    <property type="match status" value="1"/>
</dbReference>
<accession>A0A1J4MEE4</accession>
<dbReference type="RefSeq" id="XP_067066954.1">
    <property type="nucleotide sequence ID" value="XM_067211546.1"/>
</dbReference>
<keyword evidence="1" id="KW-0479">Metal-binding</keyword>
<dbReference type="Proteomes" id="UP000186804">
    <property type="component" value="Unassembled WGS sequence"/>
</dbReference>
<evidence type="ECO:0000259" key="5">
    <source>
        <dbReference type="PROSITE" id="PS50865"/>
    </source>
</evidence>
<dbReference type="GO" id="GO:0008270">
    <property type="term" value="F:zinc ion binding"/>
    <property type="evidence" value="ECO:0007669"/>
    <property type="project" value="UniProtKB-KW"/>
</dbReference>
<dbReference type="Gene3D" id="6.10.140.2220">
    <property type="match status" value="1"/>
</dbReference>
<keyword evidence="2 4" id="KW-0863">Zinc-finger</keyword>
<evidence type="ECO:0000256" key="1">
    <source>
        <dbReference type="ARBA" id="ARBA00022723"/>
    </source>
</evidence>